<evidence type="ECO:0000313" key="2">
    <source>
        <dbReference type="EMBL" id="KAK4495332.1"/>
    </source>
</evidence>
<dbReference type="Proteomes" id="UP001305779">
    <property type="component" value="Unassembled WGS sequence"/>
</dbReference>
<gene>
    <name evidence="2" type="ORF">PRZ48_013663</name>
</gene>
<dbReference type="InterPro" id="IPR001810">
    <property type="entry name" value="F-box_dom"/>
</dbReference>
<dbReference type="Pfam" id="PF12937">
    <property type="entry name" value="F-box-like"/>
    <property type="match status" value="1"/>
</dbReference>
<dbReference type="PROSITE" id="PS50181">
    <property type="entry name" value="FBOX"/>
    <property type="match status" value="1"/>
</dbReference>
<dbReference type="InterPro" id="IPR036047">
    <property type="entry name" value="F-box-like_dom_sf"/>
</dbReference>
<feature type="domain" description="F-box" evidence="1">
    <location>
        <begin position="4"/>
        <end position="49"/>
    </location>
</feature>
<reference evidence="2 3" key="1">
    <citation type="journal article" date="2023" name="G3 (Bethesda)">
        <title>A chromosome-level genome assembly of Zasmidium syzygii isolated from banana leaves.</title>
        <authorList>
            <person name="van Westerhoven A.C."/>
            <person name="Mehrabi R."/>
            <person name="Talebi R."/>
            <person name="Steentjes M.B.F."/>
            <person name="Corcolon B."/>
            <person name="Chong P.A."/>
            <person name="Kema G.H.J."/>
            <person name="Seidl M.F."/>
        </authorList>
    </citation>
    <scope>NUCLEOTIDE SEQUENCE [LARGE SCALE GENOMIC DNA]</scope>
    <source>
        <strain evidence="2 3">P124</strain>
    </source>
</reference>
<evidence type="ECO:0000259" key="1">
    <source>
        <dbReference type="PROSITE" id="PS50181"/>
    </source>
</evidence>
<comment type="caution">
    <text evidence="2">The sequence shown here is derived from an EMBL/GenBank/DDBJ whole genome shotgun (WGS) entry which is preliminary data.</text>
</comment>
<dbReference type="SUPFAM" id="SSF81383">
    <property type="entry name" value="F-box domain"/>
    <property type="match status" value="1"/>
</dbReference>
<dbReference type="EMBL" id="JAXOVC010000012">
    <property type="protein sequence ID" value="KAK4495332.1"/>
    <property type="molecule type" value="Genomic_DNA"/>
</dbReference>
<name>A0ABR0E1Q0_ZASCE</name>
<sequence length="866" mass="97679">MPGSNLLSELPEELLQDVLERLQKADLTSLNLVSRWCYEVATPLVWRQVELVDCGTEHGDGRDEHDDGGIVRKLLLLARRPNLARSVHVLTHRCHLPPPAIFSELPYNTFSAQTLSTDPRTIRLVQHAVALMTHVHTLRIIFGHPNLTDALLRCFFDTNRALPGSGYNPIRKLWLENCRISAGLNPSIESHPYGLPLQLDFTGLESVRFRRLPMRPVMALDWFRATIVYSRGGRFRKLLDGTGGRYDTTLNGFEVESRDGDEHLLWLENRRVYHSPDGEAVSDLGPSPLEALYEQASRWDDMIYESLPTTGDLSLPSDVEELGFLSLHDRSVMAYRGQSIDCGPPDSSETENAYPTMRRDNLLTRTRAYKAMQRETIPSSTAAIMMLRSAGSTLTSLTLDWVLSIPPLSWSPIATNRYLGWLSMYQNLFGCRFPHLRAFQFRNSVVPDTLLLPGFYLFDRSFRTTRETLGLPAWAREDKDDPEMLSLELAGLEFMEAHPKLQCLAWPMDHFFAPGEMDSEIATRVQAVVENLGRTLTDLRVDSLYSGTGEPQSEAWVCHDYGARASRRKFITEFATKMQKIESIKIEGGMPRDERREVVRALHNNPLNKIVMIGVCSPLGNTWGYEGADVSQSLVVDSELDGLEAEDKPTIFELGPTKPNPPPLDFKYDLEYGWEGSAPMLHTIASYHASTIRELKFCGYKGAPVLLSPTPITNPLLAPLKHFHALESIILSMHLTTLFEGASRDNEVISYWLNSRTPTSTALVHITDEEPEGWEKELRTKFAPDALAWRITNFVAPFLSERAKGRKGGVHVRASFCIGENGGLFDVDLWVGKGVLGSDVCLGFKGPREELEEERRRGKLEGRRWF</sequence>
<protein>
    <recommendedName>
        <fullName evidence="1">F-box domain-containing protein</fullName>
    </recommendedName>
</protein>
<accession>A0ABR0E1Q0</accession>
<organism evidence="2 3">
    <name type="scientific">Zasmidium cellare</name>
    <name type="common">Wine cellar mold</name>
    <name type="synonym">Racodium cellare</name>
    <dbReference type="NCBI Taxonomy" id="395010"/>
    <lineage>
        <taxon>Eukaryota</taxon>
        <taxon>Fungi</taxon>
        <taxon>Dikarya</taxon>
        <taxon>Ascomycota</taxon>
        <taxon>Pezizomycotina</taxon>
        <taxon>Dothideomycetes</taxon>
        <taxon>Dothideomycetidae</taxon>
        <taxon>Mycosphaerellales</taxon>
        <taxon>Mycosphaerellaceae</taxon>
        <taxon>Zasmidium</taxon>
    </lineage>
</organism>
<keyword evidence="3" id="KW-1185">Reference proteome</keyword>
<evidence type="ECO:0000313" key="3">
    <source>
        <dbReference type="Proteomes" id="UP001305779"/>
    </source>
</evidence>
<proteinExistence type="predicted"/>